<feature type="transmembrane region" description="Helical" evidence="7">
    <location>
        <begin position="154"/>
        <end position="172"/>
    </location>
</feature>
<dbReference type="PANTHER" id="PTHR22926:SF3">
    <property type="entry name" value="UNDECAPRENYL-PHOSPHATE ALPHA-N-ACETYLGLUCOSAMINYL 1-PHOSPHATE TRANSFERASE"/>
    <property type="match status" value="1"/>
</dbReference>
<name>A0ABT1P0L1_9GAMM</name>
<protein>
    <submittedName>
        <fullName evidence="8">Glycosyltransferase family 4 protein</fullName>
    </submittedName>
</protein>
<keyword evidence="3" id="KW-0808">Transferase</keyword>
<evidence type="ECO:0000256" key="4">
    <source>
        <dbReference type="ARBA" id="ARBA00022692"/>
    </source>
</evidence>
<evidence type="ECO:0000256" key="1">
    <source>
        <dbReference type="ARBA" id="ARBA00004651"/>
    </source>
</evidence>
<feature type="transmembrane region" description="Helical" evidence="7">
    <location>
        <begin position="178"/>
        <end position="195"/>
    </location>
</feature>
<feature type="transmembrane region" description="Helical" evidence="7">
    <location>
        <begin position="281"/>
        <end position="303"/>
    </location>
</feature>
<keyword evidence="5 7" id="KW-1133">Transmembrane helix</keyword>
<dbReference type="CDD" id="cd06854">
    <property type="entry name" value="GT_WbpL_WbcO_like"/>
    <property type="match status" value="1"/>
</dbReference>
<feature type="transmembrane region" description="Helical" evidence="7">
    <location>
        <begin position="75"/>
        <end position="92"/>
    </location>
</feature>
<evidence type="ECO:0000256" key="7">
    <source>
        <dbReference type="SAM" id="Phobius"/>
    </source>
</evidence>
<feature type="transmembrane region" description="Helical" evidence="7">
    <location>
        <begin position="104"/>
        <end position="123"/>
    </location>
</feature>
<comment type="subcellular location">
    <subcellularLocation>
        <location evidence="1">Cell membrane</location>
        <topology evidence="1">Multi-pass membrane protein</topology>
    </subcellularLocation>
</comment>
<dbReference type="RefSeq" id="WP_255874506.1">
    <property type="nucleotide sequence ID" value="NZ_JACASI010000025.1"/>
</dbReference>
<dbReference type="Pfam" id="PF00953">
    <property type="entry name" value="Glycos_transf_4"/>
    <property type="match status" value="1"/>
</dbReference>
<feature type="transmembrane region" description="Helical" evidence="7">
    <location>
        <begin position="12"/>
        <end position="31"/>
    </location>
</feature>
<dbReference type="InterPro" id="IPR000715">
    <property type="entry name" value="Glycosyl_transferase_4"/>
</dbReference>
<reference evidence="8" key="1">
    <citation type="thesis" date="2020" institute="Technische Universitat Dresden" country="Dresden, Germany">
        <title>The Agarolytic System of Microbulbifer elongatus PORT2, Isolated from Batu Karas, Pangandaran West Java Indonesia.</title>
        <authorList>
            <person name="Anggraeni S.R."/>
        </authorList>
    </citation>
    <scope>NUCLEOTIDE SEQUENCE</scope>
    <source>
        <strain evidence="8">PORT2</strain>
    </source>
</reference>
<keyword evidence="9" id="KW-1185">Reference proteome</keyword>
<feature type="transmembrane region" description="Helical" evidence="7">
    <location>
        <begin position="231"/>
        <end position="254"/>
    </location>
</feature>
<keyword evidence="6 7" id="KW-0472">Membrane</keyword>
<evidence type="ECO:0000256" key="2">
    <source>
        <dbReference type="ARBA" id="ARBA00022475"/>
    </source>
</evidence>
<keyword evidence="4 7" id="KW-0812">Transmembrane</keyword>
<proteinExistence type="predicted"/>
<evidence type="ECO:0000256" key="3">
    <source>
        <dbReference type="ARBA" id="ARBA00022679"/>
    </source>
</evidence>
<sequence>MGAYFDHGWWSLLFFCAASAAVTALVLRLLLTRLGEFALDAPNHRSLHETPVPRTGGWGLLSGAVVGFLLSQPEIHPGIVFAFVVLLVISLADDLRSLSARVRFSVQILSVGILLYVLAPPFSGSWSSALWPLLVLGGVWVVNLYNFMDGMDGFAGSMTAIGFATLGVICFLRDVPQIGSICLLIATSSVVFLYYNWPRAQIFLGDAGSTVIGLAAFAVSISGWQQGAFGVLIPLLVFLPFWLDASATLAIRVLRRERWWEAHRQHFYQRMALKHGVKTSLFIELAVMLSTSLLALLLVASGVL</sequence>
<comment type="caution">
    <text evidence="8">The sequence shown here is derived from an EMBL/GenBank/DDBJ whole genome shotgun (WGS) entry which is preliminary data.</text>
</comment>
<dbReference type="PANTHER" id="PTHR22926">
    <property type="entry name" value="PHOSPHO-N-ACETYLMURAMOYL-PENTAPEPTIDE-TRANSFERASE"/>
    <property type="match status" value="1"/>
</dbReference>
<feature type="transmembrane region" description="Helical" evidence="7">
    <location>
        <begin position="202"/>
        <end position="225"/>
    </location>
</feature>
<evidence type="ECO:0000256" key="5">
    <source>
        <dbReference type="ARBA" id="ARBA00022989"/>
    </source>
</evidence>
<organism evidence="8 9">
    <name type="scientific">Microbulbifer elongatus</name>
    <dbReference type="NCBI Taxonomy" id="86173"/>
    <lineage>
        <taxon>Bacteria</taxon>
        <taxon>Pseudomonadati</taxon>
        <taxon>Pseudomonadota</taxon>
        <taxon>Gammaproteobacteria</taxon>
        <taxon>Cellvibrionales</taxon>
        <taxon>Microbulbiferaceae</taxon>
        <taxon>Microbulbifer</taxon>
    </lineage>
</organism>
<dbReference type="EMBL" id="JACASI010000025">
    <property type="protein sequence ID" value="MCQ3829648.1"/>
    <property type="molecule type" value="Genomic_DNA"/>
</dbReference>
<keyword evidence="2" id="KW-1003">Cell membrane</keyword>
<dbReference type="Proteomes" id="UP001205566">
    <property type="component" value="Unassembled WGS sequence"/>
</dbReference>
<feature type="transmembrane region" description="Helical" evidence="7">
    <location>
        <begin position="129"/>
        <end position="147"/>
    </location>
</feature>
<evidence type="ECO:0000313" key="8">
    <source>
        <dbReference type="EMBL" id="MCQ3829648.1"/>
    </source>
</evidence>
<evidence type="ECO:0000313" key="9">
    <source>
        <dbReference type="Proteomes" id="UP001205566"/>
    </source>
</evidence>
<gene>
    <name evidence="8" type="ORF">HXX02_09315</name>
</gene>
<evidence type="ECO:0000256" key="6">
    <source>
        <dbReference type="ARBA" id="ARBA00023136"/>
    </source>
</evidence>
<accession>A0ABT1P0L1</accession>